<comment type="caution">
    <text evidence="7">The sequence shown here is derived from an EMBL/GenBank/DDBJ whole genome shotgun (WGS) entry which is preliminary data.</text>
</comment>
<dbReference type="Pfam" id="PF04576">
    <property type="entry name" value="Zein-binding"/>
    <property type="match status" value="1"/>
</dbReference>
<dbReference type="GO" id="GO:0016020">
    <property type="term" value="C:membrane"/>
    <property type="evidence" value="ECO:0007669"/>
    <property type="project" value="UniProtKB-SubCell"/>
</dbReference>
<evidence type="ECO:0000256" key="4">
    <source>
        <dbReference type="ARBA" id="ARBA00023136"/>
    </source>
</evidence>
<keyword evidence="8" id="KW-1185">Reference proteome</keyword>
<dbReference type="Proteomes" id="UP000594638">
    <property type="component" value="Unassembled WGS sequence"/>
</dbReference>
<organism evidence="7 8">
    <name type="scientific">Olea europaea subsp. europaea</name>
    <dbReference type="NCBI Taxonomy" id="158383"/>
    <lineage>
        <taxon>Eukaryota</taxon>
        <taxon>Viridiplantae</taxon>
        <taxon>Streptophyta</taxon>
        <taxon>Embryophyta</taxon>
        <taxon>Tracheophyta</taxon>
        <taxon>Spermatophyta</taxon>
        <taxon>Magnoliopsida</taxon>
        <taxon>eudicotyledons</taxon>
        <taxon>Gunneridae</taxon>
        <taxon>Pentapetalae</taxon>
        <taxon>asterids</taxon>
        <taxon>lamiids</taxon>
        <taxon>Lamiales</taxon>
        <taxon>Oleaceae</taxon>
        <taxon>Oleeae</taxon>
        <taxon>Olea</taxon>
    </lineage>
</organism>
<dbReference type="Gramene" id="OE9A113702T1">
    <property type="protein sequence ID" value="OE9A113702C1"/>
    <property type="gene ID" value="OE9A113702"/>
</dbReference>
<accession>A0A8S0T3X1</accession>
<sequence length="308" mass="36054">MQILGRLYLFLTLCCVLEFHKNFPACLYRGCILMDFITCLKQLNDFVVFGTLKQVFEFLGLFFLLGFGLKLFQFDWFYFFTGLVRFLGDFRGKLDGFCSKSDFDENFSSNCKWGSRNTNAPRVYKMEENTENLNMFAVDHEEVITDYDEECDADEKEYSDEVEEFDITELKKLVKIERKRANVAYAELEKERAASATAAEETMAMILRLQNEKSLIEMEANQYRKLAEKKQLHDQEVIRSLKWLLLSHSAEKSLLEDQLRLCRRKLKHFIKNDECEGDEEGSSPLNLGIEDAIEDLFYSSLDMNLLLE</sequence>
<dbReference type="InterPro" id="IPR007656">
    <property type="entry name" value="GTD-bd"/>
</dbReference>
<evidence type="ECO:0000256" key="5">
    <source>
        <dbReference type="SAM" id="Coils"/>
    </source>
</evidence>
<evidence type="ECO:0000259" key="6">
    <source>
        <dbReference type="PROSITE" id="PS51775"/>
    </source>
</evidence>
<keyword evidence="3" id="KW-1133">Transmembrane helix</keyword>
<evidence type="ECO:0000256" key="2">
    <source>
        <dbReference type="ARBA" id="ARBA00022692"/>
    </source>
</evidence>
<dbReference type="OrthoDB" id="1100010at2759"/>
<evidence type="ECO:0000313" key="8">
    <source>
        <dbReference type="Proteomes" id="UP000594638"/>
    </source>
</evidence>
<reference evidence="7 8" key="1">
    <citation type="submission" date="2019-12" db="EMBL/GenBank/DDBJ databases">
        <authorList>
            <person name="Alioto T."/>
            <person name="Alioto T."/>
            <person name="Gomez Garrido J."/>
        </authorList>
    </citation>
    <scope>NUCLEOTIDE SEQUENCE [LARGE SCALE GENOMIC DNA]</scope>
</reference>
<dbReference type="PANTHER" id="PTHR31422">
    <property type="entry name" value="BNAANNG28530D PROTEIN"/>
    <property type="match status" value="1"/>
</dbReference>
<evidence type="ECO:0000313" key="7">
    <source>
        <dbReference type="EMBL" id="CAA2998936.1"/>
    </source>
</evidence>
<evidence type="ECO:0000256" key="3">
    <source>
        <dbReference type="ARBA" id="ARBA00022989"/>
    </source>
</evidence>
<dbReference type="EMBL" id="CACTIH010005611">
    <property type="protein sequence ID" value="CAA2998936.1"/>
    <property type="molecule type" value="Genomic_DNA"/>
</dbReference>
<protein>
    <recommendedName>
        <fullName evidence="6">GTD-binding domain-containing protein</fullName>
    </recommendedName>
</protein>
<gene>
    <name evidence="7" type="ORF">OLEA9_A113702</name>
</gene>
<feature type="coiled-coil region" evidence="5">
    <location>
        <begin position="171"/>
        <end position="229"/>
    </location>
</feature>
<feature type="domain" description="GTD-binding" evidence="6">
    <location>
        <begin position="165"/>
        <end position="263"/>
    </location>
</feature>
<proteinExistence type="predicted"/>
<keyword evidence="2" id="KW-0812">Transmembrane</keyword>
<comment type="subcellular location">
    <subcellularLocation>
        <location evidence="1">Membrane</location>
    </subcellularLocation>
</comment>
<evidence type="ECO:0000256" key="1">
    <source>
        <dbReference type="ARBA" id="ARBA00004370"/>
    </source>
</evidence>
<keyword evidence="4" id="KW-0472">Membrane</keyword>
<dbReference type="GO" id="GO:0080115">
    <property type="term" value="F:myosin XI tail binding"/>
    <property type="evidence" value="ECO:0007669"/>
    <property type="project" value="UniProtKB-ARBA"/>
</dbReference>
<keyword evidence="5" id="KW-0175">Coiled coil</keyword>
<dbReference type="PANTHER" id="PTHR31422:SF2">
    <property type="entry name" value="PROTEIN FLOURY 1-LIKE"/>
    <property type="match status" value="1"/>
</dbReference>
<dbReference type="AlphaFoldDB" id="A0A8S0T3X1"/>
<name>A0A8S0T3X1_OLEEU</name>
<dbReference type="PROSITE" id="PS51775">
    <property type="entry name" value="GTD_BINDING"/>
    <property type="match status" value="1"/>
</dbReference>